<name>A0A347UCM1_9RHOB</name>
<keyword evidence="7" id="KW-1185">Reference proteome</keyword>
<evidence type="ECO:0000256" key="3">
    <source>
        <dbReference type="ARBA" id="ARBA00023004"/>
    </source>
</evidence>
<reference evidence="6 7" key="1">
    <citation type="submission" date="2018-09" db="EMBL/GenBank/DDBJ databases">
        <title>Profundibacter amoris BAR1 gen. nov., sp. nov., a new member of the Roseobacter clade isolated at Lokis Castle Vent Field on the Arctic Mid-Oceanic Ridge.</title>
        <authorList>
            <person name="Le Moine Bauer S."/>
            <person name="Sjoeberg A.G."/>
            <person name="L'Haridon S."/>
            <person name="Stokke R."/>
            <person name="Roalkvam I."/>
            <person name="Steen I.H."/>
            <person name="Dahle H."/>
        </authorList>
    </citation>
    <scope>NUCLEOTIDE SEQUENCE [LARGE SCALE GENOMIC DNA]</scope>
    <source>
        <strain evidence="6 7">BAR1</strain>
    </source>
</reference>
<keyword evidence="1" id="KW-0479">Metal-binding</keyword>
<accession>A0A347UCM1</accession>
<gene>
    <name evidence="6" type="ORF">BAR1_00790</name>
</gene>
<evidence type="ECO:0000256" key="2">
    <source>
        <dbReference type="ARBA" id="ARBA00022801"/>
    </source>
</evidence>
<dbReference type="Proteomes" id="UP000261704">
    <property type="component" value="Chromosome"/>
</dbReference>
<evidence type="ECO:0000256" key="1">
    <source>
        <dbReference type="ARBA" id="ARBA00022723"/>
    </source>
</evidence>
<dbReference type="OrthoDB" id="651281at2"/>
<dbReference type="SUPFAM" id="SSF56300">
    <property type="entry name" value="Metallo-dependent phosphatases"/>
    <property type="match status" value="1"/>
</dbReference>
<dbReference type="InterPro" id="IPR050884">
    <property type="entry name" value="CNP_phosphodiesterase-III"/>
</dbReference>
<evidence type="ECO:0000256" key="4">
    <source>
        <dbReference type="ARBA" id="ARBA00025742"/>
    </source>
</evidence>
<dbReference type="EMBL" id="CP032125">
    <property type="protein sequence ID" value="AXX96599.1"/>
    <property type="molecule type" value="Genomic_DNA"/>
</dbReference>
<dbReference type="InterPro" id="IPR004843">
    <property type="entry name" value="Calcineurin-like_PHP"/>
</dbReference>
<evidence type="ECO:0000313" key="6">
    <source>
        <dbReference type="EMBL" id="AXX96599.1"/>
    </source>
</evidence>
<dbReference type="PANTHER" id="PTHR42988:SF2">
    <property type="entry name" value="CYCLIC NUCLEOTIDE PHOSPHODIESTERASE CBUA0032-RELATED"/>
    <property type="match status" value="1"/>
</dbReference>
<sequence>MLIAHISDTHIAGPGLKTNGIAPMAENLTRCVDAINALTMQPDLVLLSGDVTNNLTRDEAQRAADILVGLNSPLYLVPGNHDDRNVLWDVFGGDAIPARADNFINYVVDGPDLRIIALDSVADGKSGGTFCTTRAAWLRETLTDGGDQPTVIFMHHPPLKCGVPETDQDGFEGADELGVIVAGYPNVQRILCGHIHLLTHARWNGTVVTTAPSMGMQLTLDLMQAHPSKFYLTDPGYLLHHWTPEKVLITHAVTVRDMDGPYEFRQH</sequence>
<dbReference type="Gene3D" id="3.30.750.180">
    <property type="entry name" value="GpdQ, beta-strand dimerisation domain"/>
    <property type="match status" value="1"/>
</dbReference>
<organism evidence="6 7">
    <name type="scientific">Profundibacter amoris</name>
    <dbReference type="NCBI Taxonomy" id="2171755"/>
    <lineage>
        <taxon>Bacteria</taxon>
        <taxon>Pseudomonadati</taxon>
        <taxon>Pseudomonadota</taxon>
        <taxon>Alphaproteobacteria</taxon>
        <taxon>Rhodobacterales</taxon>
        <taxon>Paracoccaceae</taxon>
        <taxon>Profundibacter</taxon>
    </lineage>
</organism>
<dbReference type="GO" id="GO:0046872">
    <property type="term" value="F:metal ion binding"/>
    <property type="evidence" value="ECO:0007669"/>
    <property type="project" value="UniProtKB-KW"/>
</dbReference>
<dbReference type="InterPro" id="IPR029052">
    <property type="entry name" value="Metallo-depent_PP-like"/>
</dbReference>
<evidence type="ECO:0000259" key="5">
    <source>
        <dbReference type="Pfam" id="PF00149"/>
    </source>
</evidence>
<evidence type="ECO:0000313" key="7">
    <source>
        <dbReference type="Proteomes" id="UP000261704"/>
    </source>
</evidence>
<dbReference type="RefSeq" id="WP_118941257.1">
    <property type="nucleotide sequence ID" value="NZ_CP032125.1"/>
</dbReference>
<dbReference type="InterPro" id="IPR042283">
    <property type="entry name" value="GpdQ_catalytic"/>
</dbReference>
<dbReference type="Pfam" id="PF00149">
    <property type="entry name" value="Metallophos"/>
    <property type="match status" value="1"/>
</dbReference>
<dbReference type="CDD" id="cd07402">
    <property type="entry name" value="MPP_GpdQ"/>
    <property type="match status" value="1"/>
</dbReference>
<dbReference type="InterPro" id="IPR026575">
    <property type="entry name" value="GpdQ/CpdA-like"/>
</dbReference>
<dbReference type="Gene3D" id="3.60.21.40">
    <property type="entry name" value="GpdQ, catalytic alpha/beta sandwich domain"/>
    <property type="match status" value="1"/>
</dbReference>
<protein>
    <submittedName>
        <fullName evidence="6">Phosphodiesterase</fullName>
    </submittedName>
</protein>
<dbReference type="PANTHER" id="PTHR42988">
    <property type="entry name" value="PHOSPHOHYDROLASE"/>
    <property type="match status" value="1"/>
</dbReference>
<keyword evidence="3" id="KW-0408">Iron</keyword>
<dbReference type="GO" id="GO:0004112">
    <property type="term" value="F:cyclic-nucleotide phosphodiesterase activity"/>
    <property type="evidence" value="ECO:0007669"/>
    <property type="project" value="InterPro"/>
</dbReference>
<feature type="domain" description="Calcineurin-like phosphoesterase" evidence="5">
    <location>
        <begin position="1"/>
        <end position="196"/>
    </location>
</feature>
<dbReference type="InterPro" id="IPR042281">
    <property type="entry name" value="GpdQ_beta-strand"/>
</dbReference>
<keyword evidence="2" id="KW-0378">Hydrolase</keyword>
<dbReference type="KEGG" id="pamo:BAR1_00790"/>
<proteinExistence type="inferred from homology"/>
<comment type="similarity">
    <text evidence="4">Belongs to the cyclic nucleotide phosphodiesterase class-III family.</text>
</comment>
<dbReference type="AlphaFoldDB" id="A0A347UCM1"/>